<dbReference type="InterPro" id="IPR007863">
    <property type="entry name" value="Peptidase_M16_C"/>
</dbReference>
<gene>
    <name evidence="5" type="ORF">D1223_01635</name>
</gene>
<feature type="chain" id="PRO_5017200993" evidence="2">
    <location>
        <begin position="28"/>
        <end position="508"/>
    </location>
</feature>
<feature type="region of interest" description="Disordered" evidence="1">
    <location>
        <begin position="469"/>
        <end position="508"/>
    </location>
</feature>
<feature type="domain" description="Peptidase M16 C-terminal" evidence="4">
    <location>
        <begin position="235"/>
        <end position="398"/>
    </location>
</feature>
<protein>
    <submittedName>
        <fullName evidence="5">Insulinase family protein</fullName>
    </submittedName>
</protein>
<evidence type="ECO:0000256" key="1">
    <source>
        <dbReference type="SAM" id="MobiDB-lite"/>
    </source>
</evidence>
<comment type="caution">
    <text evidence="5">The sequence shown here is derived from an EMBL/GenBank/DDBJ whole genome shotgun (WGS) entry which is preliminary data.</text>
</comment>
<organism evidence="5 6">
    <name type="scientific">Henriciella mobilis</name>
    <dbReference type="NCBI Taxonomy" id="2305467"/>
    <lineage>
        <taxon>Bacteria</taxon>
        <taxon>Pseudomonadati</taxon>
        <taxon>Pseudomonadota</taxon>
        <taxon>Alphaproteobacteria</taxon>
        <taxon>Hyphomonadales</taxon>
        <taxon>Hyphomonadaceae</taxon>
        <taxon>Henriciella</taxon>
    </lineage>
</organism>
<dbReference type="Pfam" id="PF00675">
    <property type="entry name" value="Peptidase_M16"/>
    <property type="match status" value="1"/>
</dbReference>
<feature type="domain" description="Peptidase M16 N-terminal" evidence="3">
    <location>
        <begin position="79"/>
        <end position="214"/>
    </location>
</feature>
<dbReference type="InterPro" id="IPR050361">
    <property type="entry name" value="MPP/UQCRC_Complex"/>
</dbReference>
<evidence type="ECO:0000313" key="5">
    <source>
        <dbReference type="EMBL" id="RIJ32582.1"/>
    </source>
</evidence>
<dbReference type="Pfam" id="PF05193">
    <property type="entry name" value="Peptidase_M16_C"/>
    <property type="match status" value="1"/>
</dbReference>
<keyword evidence="2" id="KW-0732">Signal</keyword>
<evidence type="ECO:0000259" key="4">
    <source>
        <dbReference type="Pfam" id="PF05193"/>
    </source>
</evidence>
<dbReference type="PANTHER" id="PTHR11851">
    <property type="entry name" value="METALLOPROTEASE"/>
    <property type="match status" value="1"/>
</dbReference>
<dbReference type="InterPro" id="IPR011249">
    <property type="entry name" value="Metalloenz_LuxS/M16"/>
</dbReference>
<dbReference type="PANTHER" id="PTHR11851:SF224">
    <property type="entry name" value="PROCESSING PROTEASE"/>
    <property type="match status" value="1"/>
</dbReference>
<dbReference type="InterPro" id="IPR011765">
    <property type="entry name" value="Pept_M16_N"/>
</dbReference>
<evidence type="ECO:0000313" key="6">
    <source>
        <dbReference type="Proteomes" id="UP000266385"/>
    </source>
</evidence>
<sequence length="508" mass="54956">MRITVKPLFGAAAAAALLLAACETVPATDTALDDTGAAEAAPAEPAEMVVEVHEGDFATIQQFVTPGGVSVWLVEEPSIPILSLRMAWEQGEASDPEGLEGLTSALVYQMNEGAGDLDSLAFATRMEELNMSFGCGSDSETVYCSASMLTDNADEAMDLVALAMNEPRMDEGPFERFRREQLISLKTRETSQQYLARRALEQALMPDHPFARETSEESINALTPELALARKDEVMVKDGMCVTAVGAMSPQELAPLIDEAVAGLPATSDETPIEDVDLRDPLEAPLVVDLPQPQSLVIFVGKGPARDDPDFFPAYVLNYTFGGGGFESRLMKDLRVEKGLTYGVYTGLDTGDHLNFWQGGGSTKNESAGAFIEGLRTEMTDIAENGVTEQELEDAKAYLTGSYPLSFDSNSKIAGNLMSVRLEDLGIDYLDRRNALVEAVTLEDVNRIAAEYLQPDNFTYIVVGQPEGIEETASLPDPEDEEISLDDAGDQEEHNSEETEAFPDPDHG</sequence>
<dbReference type="PROSITE" id="PS51257">
    <property type="entry name" value="PROKAR_LIPOPROTEIN"/>
    <property type="match status" value="1"/>
</dbReference>
<evidence type="ECO:0000259" key="3">
    <source>
        <dbReference type="Pfam" id="PF00675"/>
    </source>
</evidence>
<feature type="compositionally biased region" description="Acidic residues" evidence="1">
    <location>
        <begin position="498"/>
        <end position="508"/>
    </location>
</feature>
<feature type="compositionally biased region" description="Acidic residues" evidence="1">
    <location>
        <begin position="477"/>
        <end position="490"/>
    </location>
</feature>
<feature type="signal peptide" evidence="2">
    <location>
        <begin position="1"/>
        <end position="27"/>
    </location>
</feature>
<evidence type="ECO:0000256" key="2">
    <source>
        <dbReference type="SAM" id="SignalP"/>
    </source>
</evidence>
<accession>A0A399RRU4</accession>
<dbReference type="AlphaFoldDB" id="A0A399RRU4"/>
<keyword evidence="6" id="KW-1185">Reference proteome</keyword>
<dbReference type="SUPFAM" id="SSF63411">
    <property type="entry name" value="LuxS/MPP-like metallohydrolase"/>
    <property type="match status" value="2"/>
</dbReference>
<dbReference type="OrthoDB" id="9811314at2"/>
<dbReference type="RefSeq" id="WP_119374663.1">
    <property type="nucleotide sequence ID" value="NZ_QWFX01000005.1"/>
</dbReference>
<name>A0A399RRU4_9PROT</name>
<dbReference type="Proteomes" id="UP000266385">
    <property type="component" value="Unassembled WGS sequence"/>
</dbReference>
<dbReference type="EMBL" id="QWFX01000005">
    <property type="protein sequence ID" value="RIJ32582.1"/>
    <property type="molecule type" value="Genomic_DNA"/>
</dbReference>
<proteinExistence type="predicted"/>
<reference evidence="5 6" key="1">
    <citation type="submission" date="2018-08" db="EMBL/GenBank/DDBJ databases">
        <title>Henriciella mobilis sp. nov., isolated from seawater.</title>
        <authorList>
            <person name="Cheng H."/>
            <person name="Wu Y.-H."/>
            <person name="Xu X.-W."/>
            <person name="Guo L.-L."/>
        </authorList>
    </citation>
    <scope>NUCLEOTIDE SEQUENCE [LARGE SCALE GENOMIC DNA]</scope>
    <source>
        <strain evidence="5 6">JN25</strain>
    </source>
</reference>
<dbReference type="Gene3D" id="3.30.830.10">
    <property type="entry name" value="Metalloenzyme, LuxS/M16 peptidase-like"/>
    <property type="match status" value="2"/>
</dbReference>
<dbReference type="GO" id="GO:0046872">
    <property type="term" value="F:metal ion binding"/>
    <property type="evidence" value="ECO:0007669"/>
    <property type="project" value="InterPro"/>
</dbReference>